<name>A0AA37T0R3_9GAMM</name>
<reference evidence="10 11" key="1">
    <citation type="journal article" date="2014" name="Int. J. Syst. Evol. Microbiol.">
        <title>Complete genome sequence of Corynebacterium casei LMG S-19264T (=DSM 44701T), isolated from a smear-ripened cheese.</title>
        <authorList>
            <consortium name="US DOE Joint Genome Institute (JGI-PGF)"/>
            <person name="Walter F."/>
            <person name="Albersmeier A."/>
            <person name="Kalinowski J."/>
            <person name="Ruckert C."/>
        </authorList>
    </citation>
    <scope>NUCLEOTIDE SEQUENCE [LARGE SCALE GENOMIC DNA]</scope>
    <source>
        <strain evidence="10 11">NBRC 110095</strain>
    </source>
</reference>
<keyword evidence="6 8" id="KW-0067">ATP-binding</keyword>
<dbReference type="InterPro" id="IPR015262">
    <property type="entry name" value="tRNA_Ile_lys_synt_subst-bd"/>
</dbReference>
<keyword evidence="3 8" id="KW-0436">Ligase</keyword>
<dbReference type="HAMAP" id="MF_01161">
    <property type="entry name" value="tRNA_Ile_lys_synt"/>
    <property type="match status" value="1"/>
</dbReference>
<comment type="caution">
    <text evidence="10">The sequence shown here is derived from an EMBL/GenBank/DDBJ whole genome shotgun (WGS) entry which is preliminary data.</text>
</comment>
<dbReference type="InterPro" id="IPR012795">
    <property type="entry name" value="tRNA_Ile_lys_synt_N"/>
</dbReference>
<dbReference type="GO" id="GO:0005737">
    <property type="term" value="C:cytoplasm"/>
    <property type="evidence" value="ECO:0007669"/>
    <property type="project" value="UniProtKB-SubCell"/>
</dbReference>
<dbReference type="NCBIfam" id="TIGR02433">
    <property type="entry name" value="lysidine_TilS_C"/>
    <property type="match status" value="1"/>
</dbReference>
<dbReference type="PANTHER" id="PTHR43033:SF1">
    <property type="entry name" value="TRNA(ILE)-LYSIDINE SYNTHASE-RELATED"/>
    <property type="match status" value="1"/>
</dbReference>
<keyword evidence="2 8" id="KW-0963">Cytoplasm</keyword>
<dbReference type="CDD" id="cd01992">
    <property type="entry name" value="TilS_N"/>
    <property type="match status" value="1"/>
</dbReference>
<evidence type="ECO:0000256" key="6">
    <source>
        <dbReference type="ARBA" id="ARBA00022840"/>
    </source>
</evidence>
<proteinExistence type="inferred from homology"/>
<evidence type="ECO:0000256" key="5">
    <source>
        <dbReference type="ARBA" id="ARBA00022741"/>
    </source>
</evidence>
<sequence length="478" mass="54677">MNNVLAALNNCLKNNPLEHWWVGYSGGLDSTVLLHALKESVRTRFPFENVSEKITAVHIHHGLSTNADQWLSHCEQQARDFGVSFYYERVAVSQDNGSVEDAARRARYSVFSQHVRSKHGLLLGHHLNDQQETILYRLLRGAGPSGLMGITHSRRVGNGVLFRPFLELPRSALEAYANAHGLQWIEDESNSDERFDRNYLRNQIFPLLAKRWPDVERRLSVTSSLCADTMALNDLYTQQDWSVLKPKKERLGVSVNLTELRQWPVIRRNAVLRFGIQQLNYTTPEQVHLQQLNAQMIDNTRDDHKAEVIWGNVTVRYYHGRLFFLPRDAFRDRKNNLLLSQTSIMITGSVTPIPLPGGGAFTLTALSKQESQSQLKEKNGQSPTVVIRLNAQELVHLTFAFRQGGERCKPYGRHKSQTLKKLLQEASLEPWLRDRVPLLYCGEKIVAVGDLWVCDGFEFNGAVFDDGNRFFALRWECE</sequence>
<comment type="domain">
    <text evidence="8">The N-terminal region contains the highly conserved SGGXDS motif, predicted to be a P-loop motif involved in ATP binding.</text>
</comment>
<dbReference type="NCBIfam" id="TIGR02432">
    <property type="entry name" value="lysidine_TilS_N"/>
    <property type="match status" value="1"/>
</dbReference>
<dbReference type="GO" id="GO:0032267">
    <property type="term" value="F:tRNA(Ile)-lysidine synthase activity"/>
    <property type="evidence" value="ECO:0007669"/>
    <property type="project" value="UniProtKB-EC"/>
</dbReference>
<comment type="catalytic activity">
    <reaction evidence="7 8">
        <text>cytidine(34) in tRNA(Ile2) + L-lysine + ATP = lysidine(34) in tRNA(Ile2) + AMP + diphosphate + H(+)</text>
        <dbReference type="Rhea" id="RHEA:43744"/>
        <dbReference type="Rhea" id="RHEA-COMP:10625"/>
        <dbReference type="Rhea" id="RHEA-COMP:10670"/>
        <dbReference type="ChEBI" id="CHEBI:15378"/>
        <dbReference type="ChEBI" id="CHEBI:30616"/>
        <dbReference type="ChEBI" id="CHEBI:32551"/>
        <dbReference type="ChEBI" id="CHEBI:33019"/>
        <dbReference type="ChEBI" id="CHEBI:82748"/>
        <dbReference type="ChEBI" id="CHEBI:83665"/>
        <dbReference type="ChEBI" id="CHEBI:456215"/>
        <dbReference type="EC" id="6.3.4.19"/>
    </reaction>
</comment>
<gene>
    <name evidence="8 10" type="primary">tilS</name>
    <name evidence="10" type="ORF">GCM10007877_04340</name>
</gene>
<dbReference type="InterPro" id="IPR012094">
    <property type="entry name" value="tRNA_Ile_lys_synt"/>
</dbReference>
<dbReference type="RefSeq" id="WP_232593712.1">
    <property type="nucleotide sequence ID" value="NZ_BSPD01000017.1"/>
</dbReference>
<evidence type="ECO:0000256" key="2">
    <source>
        <dbReference type="ARBA" id="ARBA00022490"/>
    </source>
</evidence>
<evidence type="ECO:0000259" key="9">
    <source>
        <dbReference type="SMART" id="SM00977"/>
    </source>
</evidence>
<dbReference type="Gene3D" id="3.40.50.620">
    <property type="entry name" value="HUPs"/>
    <property type="match status" value="1"/>
</dbReference>
<dbReference type="Pfam" id="PF09179">
    <property type="entry name" value="TilS"/>
    <property type="match status" value="1"/>
</dbReference>
<evidence type="ECO:0000313" key="10">
    <source>
        <dbReference type="EMBL" id="GLS24720.1"/>
    </source>
</evidence>
<dbReference type="PANTHER" id="PTHR43033">
    <property type="entry name" value="TRNA(ILE)-LYSIDINE SYNTHASE-RELATED"/>
    <property type="match status" value="1"/>
</dbReference>
<dbReference type="SUPFAM" id="SSF56037">
    <property type="entry name" value="PheT/TilS domain"/>
    <property type="match status" value="1"/>
</dbReference>
<comment type="function">
    <text evidence="8">Ligates lysine onto the cytidine present at position 34 of the AUA codon-specific tRNA(Ile) that contains the anticodon CAU, in an ATP-dependent manner. Cytidine is converted to lysidine, thus changing the amino acid specificity of the tRNA from methionine to isoleucine.</text>
</comment>
<evidence type="ECO:0000313" key="11">
    <source>
        <dbReference type="Proteomes" id="UP001156870"/>
    </source>
</evidence>
<dbReference type="Proteomes" id="UP001156870">
    <property type="component" value="Unassembled WGS sequence"/>
</dbReference>
<dbReference type="AlphaFoldDB" id="A0AA37T0R3"/>
<organism evidence="10 11">
    <name type="scientific">Marinibactrum halimedae</name>
    <dbReference type="NCBI Taxonomy" id="1444977"/>
    <lineage>
        <taxon>Bacteria</taxon>
        <taxon>Pseudomonadati</taxon>
        <taxon>Pseudomonadota</taxon>
        <taxon>Gammaproteobacteria</taxon>
        <taxon>Cellvibrionales</taxon>
        <taxon>Cellvibrionaceae</taxon>
        <taxon>Marinibactrum</taxon>
    </lineage>
</organism>
<dbReference type="InterPro" id="IPR014729">
    <property type="entry name" value="Rossmann-like_a/b/a_fold"/>
</dbReference>
<protein>
    <recommendedName>
        <fullName evidence="8">tRNA(Ile)-lysidine synthase</fullName>
        <ecNumber evidence="8">6.3.4.19</ecNumber>
    </recommendedName>
    <alternativeName>
        <fullName evidence="8">tRNA(Ile)-2-lysyl-cytidine synthase</fullName>
    </alternativeName>
    <alternativeName>
        <fullName evidence="8">tRNA(Ile)-lysidine synthetase</fullName>
    </alternativeName>
</protein>
<keyword evidence="4 8" id="KW-0819">tRNA processing</keyword>
<feature type="binding site" evidence="8">
    <location>
        <begin position="25"/>
        <end position="30"/>
    </location>
    <ligand>
        <name>ATP</name>
        <dbReference type="ChEBI" id="CHEBI:30616"/>
    </ligand>
</feature>
<dbReference type="GO" id="GO:0005524">
    <property type="term" value="F:ATP binding"/>
    <property type="evidence" value="ECO:0007669"/>
    <property type="project" value="UniProtKB-UniRule"/>
</dbReference>
<evidence type="ECO:0000256" key="7">
    <source>
        <dbReference type="ARBA" id="ARBA00048539"/>
    </source>
</evidence>
<dbReference type="SUPFAM" id="SSF82829">
    <property type="entry name" value="MesJ substrate recognition domain-like"/>
    <property type="match status" value="1"/>
</dbReference>
<dbReference type="Gene3D" id="1.20.59.20">
    <property type="match status" value="1"/>
</dbReference>
<keyword evidence="11" id="KW-1185">Reference proteome</keyword>
<evidence type="ECO:0000256" key="8">
    <source>
        <dbReference type="HAMAP-Rule" id="MF_01161"/>
    </source>
</evidence>
<feature type="domain" description="Lysidine-tRNA(Ile) synthetase C-terminal" evidence="9">
    <location>
        <begin position="397"/>
        <end position="459"/>
    </location>
</feature>
<dbReference type="EMBL" id="BSPD01000017">
    <property type="protein sequence ID" value="GLS24720.1"/>
    <property type="molecule type" value="Genomic_DNA"/>
</dbReference>
<comment type="similarity">
    <text evidence="8">Belongs to the tRNA(Ile)-lysidine synthase family.</text>
</comment>
<comment type="subcellular location">
    <subcellularLocation>
        <location evidence="1 8">Cytoplasm</location>
    </subcellularLocation>
</comment>
<dbReference type="Pfam" id="PF01171">
    <property type="entry name" value="ATP_bind_3"/>
    <property type="match status" value="1"/>
</dbReference>
<dbReference type="EC" id="6.3.4.19" evidence="8"/>
<dbReference type="Pfam" id="PF11734">
    <property type="entry name" value="TilS_C"/>
    <property type="match status" value="1"/>
</dbReference>
<evidence type="ECO:0000256" key="1">
    <source>
        <dbReference type="ARBA" id="ARBA00004496"/>
    </source>
</evidence>
<dbReference type="SMART" id="SM00977">
    <property type="entry name" value="TilS_C"/>
    <property type="match status" value="1"/>
</dbReference>
<dbReference type="InterPro" id="IPR012796">
    <property type="entry name" value="Lysidine-tRNA-synth_C"/>
</dbReference>
<accession>A0AA37T0R3</accession>
<dbReference type="SUPFAM" id="SSF52402">
    <property type="entry name" value="Adenine nucleotide alpha hydrolases-like"/>
    <property type="match status" value="1"/>
</dbReference>
<evidence type="ECO:0000256" key="4">
    <source>
        <dbReference type="ARBA" id="ARBA00022694"/>
    </source>
</evidence>
<dbReference type="GO" id="GO:0006400">
    <property type="term" value="P:tRNA modification"/>
    <property type="evidence" value="ECO:0007669"/>
    <property type="project" value="UniProtKB-UniRule"/>
</dbReference>
<keyword evidence="5 8" id="KW-0547">Nucleotide-binding</keyword>
<evidence type="ECO:0000256" key="3">
    <source>
        <dbReference type="ARBA" id="ARBA00022598"/>
    </source>
</evidence>
<dbReference type="InterPro" id="IPR011063">
    <property type="entry name" value="TilS/TtcA_N"/>
</dbReference>